<gene>
    <name evidence="1" type="ORF">JCM19231_3720</name>
</gene>
<dbReference type="Proteomes" id="UP000031671">
    <property type="component" value="Unassembled WGS sequence"/>
</dbReference>
<evidence type="ECO:0000313" key="1">
    <source>
        <dbReference type="EMBL" id="GAM59695.1"/>
    </source>
</evidence>
<protein>
    <submittedName>
        <fullName evidence="1">Uncharacterized protein</fullName>
    </submittedName>
</protein>
<name>A0A0B8NYS8_9VIBR</name>
<keyword evidence="2" id="KW-1185">Reference proteome</keyword>
<reference evidence="1 2" key="2">
    <citation type="submission" date="2015-01" db="EMBL/GenBank/DDBJ databases">
        <authorList>
            <consortium name="NBRP consortium"/>
            <person name="Sawabe T."/>
            <person name="Meirelles P."/>
            <person name="Feng G."/>
            <person name="Sayaka M."/>
            <person name="Hattori M."/>
            <person name="Ohkuma M."/>
        </authorList>
    </citation>
    <scope>NUCLEOTIDE SEQUENCE [LARGE SCALE GENOMIC DNA]</scope>
    <source>
        <strain evidence="2">JCM 19231</strain>
    </source>
</reference>
<evidence type="ECO:0000313" key="2">
    <source>
        <dbReference type="Proteomes" id="UP000031671"/>
    </source>
</evidence>
<sequence length="72" mass="8168">MPSKSAIFDFHWQNSKDRFNLGSDFTRLQPNSDNGVFLIATCDLNSHYMVDHNINLTTIDNPPQSRQEAKGA</sequence>
<dbReference type="EMBL" id="BBRZ01000195">
    <property type="protein sequence ID" value="GAM59695.1"/>
    <property type="molecule type" value="Genomic_DNA"/>
</dbReference>
<dbReference type="AlphaFoldDB" id="A0A0B8NYS8"/>
<comment type="caution">
    <text evidence="1">The sequence shown here is derived from an EMBL/GenBank/DDBJ whole genome shotgun (WGS) entry which is preliminary data.</text>
</comment>
<organism evidence="1 2">
    <name type="scientific">Vibrio ishigakensis</name>
    <dbReference type="NCBI Taxonomy" id="1481914"/>
    <lineage>
        <taxon>Bacteria</taxon>
        <taxon>Pseudomonadati</taxon>
        <taxon>Pseudomonadota</taxon>
        <taxon>Gammaproteobacteria</taxon>
        <taxon>Vibrionales</taxon>
        <taxon>Vibrionaceae</taxon>
        <taxon>Vibrio</taxon>
    </lineage>
</organism>
<accession>A0A0B8NYS8</accession>
<reference evidence="1 2" key="1">
    <citation type="submission" date="2015-01" db="EMBL/GenBank/DDBJ databases">
        <title>Vibrio sp. C1 JCM 19231 whole genome shotgun sequence.</title>
        <authorList>
            <person name="Sawabe T."/>
            <person name="Meirelles P."/>
            <person name="Feng G."/>
            <person name="Sayaka M."/>
            <person name="Hattori M."/>
            <person name="Ohkuma M."/>
        </authorList>
    </citation>
    <scope>NUCLEOTIDE SEQUENCE [LARGE SCALE GENOMIC DNA]</scope>
    <source>
        <strain evidence="2">JCM 19231</strain>
    </source>
</reference>
<proteinExistence type="predicted"/>